<evidence type="ECO:0000313" key="1">
    <source>
        <dbReference type="EMBL" id="MBB3039216.1"/>
    </source>
</evidence>
<dbReference type="EMBL" id="JACHWS010000003">
    <property type="protein sequence ID" value="MBB3039216.1"/>
    <property type="molecule type" value="Genomic_DNA"/>
</dbReference>
<accession>A0A839RST5</accession>
<protein>
    <submittedName>
        <fullName evidence="1">Uncharacterized protein</fullName>
    </submittedName>
</protein>
<name>A0A839RST5_9ACTN</name>
<reference evidence="1 2" key="1">
    <citation type="submission" date="2020-08" db="EMBL/GenBank/DDBJ databases">
        <title>Sequencing the genomes of 1000 actinobacteria strains.</title>
        <authorList>
            <person name="Klenk H.-P."/>
        </authorList>
    </citation>
    <scope>NUCLEOTIDE SEQUENCE [LARGE SCALE GENOMIC DNA]</scope>
    <source>
        <strain evidence="1 2">DSM 45258</strain>
    </source>
</reference>
<keyword evidence="2" id="KW-1185">Reference proteome</keyword>
<evidence type="ECO:0000313" key="2">
    <source>
        <dbReference type="Proteomes" id="UP000567922"/>
    </source>
</evidence>
<gene>
    <name evidence="1" type="ORF">FHU29_003685</name>
</gene>
<dbReference type="AlphaFoldDB" id="A0A839RST5"/>
<comment type="caution">
    <text evidence="1">The sequence shown here is derived from an EMBL/GenBank/DDBJ whole genome shotgun (WGS) entry which is preliminary data.</text>
</comment>
<dbReference type="Proteomes" id="UP000567922">
    <property type="component" value="Unassembled WGS sequence"/>
</dbReference>
<organism evidence="1 2">
    <name type="scientific">Hoyosella altamirensis</name>
    <dbReference type="NCBI Taxonomy" id="616997"/>
    <lineage>
        <taxon>Bacteria</taxon>
        <taxon>Bacillati</taxon>
        <taxon>Actinomycetota</taxon>
        <taxon>Actinomycetes</taxon>
        <taxon>Mycobacteriales</taxon>
        <taxon>Hoyosellaceae</taxon>
        <taxon>Hoyosella</taxon>
    </lineage>
</organism>
<proteinExistence type="predicted"/>
<sequence length="39" mass="4731">MWERVVKRNRVKIFDSFSTASQGRAWARRDDYEPPVYGR</sequence>